<dbReference type="Pfam" id="PF01817">
    <property type="entry name" value="CM_2"/>
    <property type="match status" value="1"/>
</dbReference>
<evidence type="ECO:0000313" key="3">
    <source>
        <dbReference type="EMBL" id="RVW01279.1"/>
    </source>
</evidence>
<keyword evidence="1" id="KW-0175">Coiled coil</keyword>
<dbReference type="AlphaFoldDB" id="A0A3S3CMQ8"/>
<feature type="coiled-coil region" evidence="1">
    <location>
        <begin position="16"/>
        <end position="50"/>
    </location>
</feature>
<dbReference type="SUPFAM" id="SSF48600">
    <property type="entry name" value="Chorismate mutase II"/>
    <property type="match status" value="1"/>
</dbReference>
<dbReference type="Proteomes" id="UP000283479">
    <property type="component" value="Unassembled WGS sequence"/>
</dbReference>
<organism evidence="3 4">
    <name type="scientific">Rhodococcus xishaensis</name>
    <dbReference type="NCBI Taxonomy" id="2487364"/>
    <lineage>
        <taxon>Bacteria</taxon>
        <taxon>Bacillati</taxon>
        <taxon>Actinomycetota</taxon>
        <taxon>Actinomycetes</taxon>
        <taxon>Mycobacteriales</taxon>
        <taxon>Nocardiaceae</taxon>
        <taxon>Rhodococcus</taxon>
    </lineage>
</organism>
<evidence type="ECO:0000259" key="2">
    <source>
        <dbReference type="PROSITE" id="PS51168"/>
    </source>
</evidence>
<dbReference type="EC" id="5.4.99.5" evidence="3"/>
<reference evidence="3 4" key="1">
    <citation type="submission" date="2018-11" db="EMBL/GenBank/DDBJ databases">
        <title>Rhodococcus spongicola sp. nov. and Rhodococcus xishaensis sp. nov. from marine sponges.</title>
        <authorList>
            <person name="Li L."/>
            <person name="Lin H.W."/>
        </authorList>
    </citation>
    <scope>NUCLEOTIDE SEQUENCE [LARGE SCALE GENOMIC DNA]</scope>
    <source>
        <strain evidence="3 4">LHW51113</strain>
    </source>
</reference>
<keyword evidence="4" id="KW-1185">Reference proteome</keyword>
<dbReference type="EMBL" id="RKLO01000005">
    <property type="protein sequence ID" value="RVW01279.1"/>
    <property type="molecule type" value="Genomic_DNA"/>
</dbReference>
<dbReference type="GO" id="GO:0004106">
    <property type="term" value="F:chorismate mutase activity"/>
    <property type="evidence" value="ECO:0007669"/>
    <property type="project" value="UniProtKB-EC"/>
</dbReference>
<dbReference type="NCBIfam" id="TIGR01808">
    <property type="entry name" value="CM_M_hiGC-arch"/>
    <property type="match status" value="1"/>
</dbReference>
<dbReference type="NCBIfam" id="NF005894">
    <property type="entry name" value="PRK07857.1"/>
    <property type="match status" value="1"/>
</dbReference>
<dbReference type="SMART" id="SM00830">
    <property type="entry name" value="CM_2"/>
    <property type="match status" value="1"/>
</dbReference>
<dbReference type="Gene3D" id="1.20.59.10">
    <property type="entry name" value="Chorismate mutase"/>
    <property type="match status" value="1"/>
</dbReference>
<dbReference type="GO" id="GO:0046417">
    <property type="term" value="P:chorismate metabolic process"/>
    <property type="evidence" value="ECO:0007669"/>
    <property type="project" value="InterPro"/>
</dbReference>
<dbReference type="InterPro" id="IPR036263">
    <property type="entry name" value="Chorismate_II_sf"/>
</dbReference>
<feature type="domain" description="Chorismate mutase" evidence="2">
    <location>
        <begin position="17"/>
        <end position="101"/>
    </location>
</feature>
<keyword evidence="3" id="KW-0413">Isomerase</keyword>
<protein>
    <submittedName>
        <fullName evidence="3">Chorismate mutase</fullName>
        <ecNumber evidence="3">5.4.99.5</ecNumber>
    </submittedName>
</protein>
<dbReference type="InterPro" id="IPR010958">
    <property type="entry name" value="Chorismate_mutase_highGC-bac"/>
</dbReference>
<comment type="caution">
    <text evidence="3">The sequence shown here is derived from an EMBL/GenBank/DDBJ whole genome shotgun (WGS) entry which is preliminary data.</text>
</comment>
<dbReference type="PROSITE" id="PS51168">
    <property type="entry name" value="CHORISMATE_MUT_2"/>
    <property type="match status" value="1"/>
</dbReference>
<evidence type="ECO:0000313" key="4">
    <source>
        <dbReference type="Proteomes" id="UP000283479"/>
    </source>
</evidence>
<name>A0A3S3CMQ8_9NOCA</name>
<gene>
    <name evidence="3" type="ORF">EGT50_13710</name>
</gene>
<dbReference type="OrthoDB" id="4424544at2"/>
<dbReference type="InterPro" id="IPR036979">
    <property type="entry name" value="CM_dom_sf"/>
</dbReference>
<proteinExistence type="predicted"/>
<accession>A0A3S3CMQ8</accession>
<sequence>MTSAQVSNMSTGLAANRQEGVDIEQLRDEIDRLDAEILAAIQRRTELSRQIGEVRMLGGGPRLVHTREMRVLSRFDDLGPEGHTLALLLLRLGRGRLGHAM</sequence>
<evidence type="ECO:0000256" key="1">
    <source>
        <dbReference type="SAM" id="Coils"/>
    </source>
</evidence>
<dbReference type="InterPro" id="IPR002701">
    <property type="entry name" value="CM_II_prokaryot"/>
</dbReference>
<dbReference type="RefSeq" id="WP_127955180.1">
    <property type="nucleotide sequence ID" value="NZ_RKLO01000005.1"/>
</dbReference>